<proteinExistence type="predicted"/>
<reference evidence="3" key="1">
    <citation type="journal article" date="2018" name="J. Anim. Genet.">
        <title>Acquired interbacterial defense systems protect against interspecies antagonism in the human gut microbiome.</title>
        <authorList>
            <person name="Ross B.D."/>
            <person name="Verster A.J."/>
            <person name="Radey M.C."/>
            <person name="Schmidtke D.T."/>
            <person name="Pope C.E."/>
            <person name="Hoffman L.R."/>
            <person name="Hajjar A."/>
            <person name="Peterson S.B."/>
            <person name="Borenstein E."/>
            <person name="Mougous J."/>
        </authorList>
    </citation>
    <scope>NUCLEOTIDE SEQUENCE [LARGE SCALE GENOMIC DNA]</scope>
    <source>
        <strain evidence="3">3725 D1 iv</strain>
    </source>
</reference>
<dbReference type="Proteomes" id="UP000318823">
    <property type="component" value="Chromosome"/>
</dbReference>
<organism evidence="2 3">
    <name type="scientific">Bacteroides ovatus</name>
    <dbReference type="NCBI Taxonomy" id="28116"/>
    <lineage>
        <taxon>Bacteria</taxon>
        <taxon>Pseudomonadati</taxon>
        <taxon>Bacteroidota</taxon>
        <taxon>Bacteroidia</taxon>
        <taxon>Bacteroidales</taxon>
        <taxon>Bacteroidaceae</taxon>
        <taxon>Bacteroides</taxon>
    </lineage>
</organism>
<dbReference type="AlphaFoldDB" id="A0AAP9DH87"/>
<evidence type="ECO:0000313" key="2">
    <source>
        <dbReference type="EMBL" id="QDM08663.1"/>
    </source>
</evidence>
<gene>
    <name evidence="2" type="ORF">DYI28_07940</name>
</gene>
<sequence>MFLQGNTFAPEKACPDGQSRRRRDFHTKGKRRGKKGDLPVAGAKKDSRAALHGTARLRALPYRCHVCSPHSYRYLLL</sequence>
<name>A0AAP9DH87_BACOV</name>
<dbReference type="EMBL" id="CP041395">
    <property type="protein sequence ID" value="QDM08663.1"/>
    <property type="molecule type" value="Genomic_DNA"/>
</dbReference>
<evidence type="ECO:0000313" key="3">
    <source>
        <dbReference type="Proteomes" id="UP000318823"/>
    </source>
</evidence>
<accession>A0AAP9DH87</accession>
<feature type="compositionally biased region" description="Basic residues" evidence="1">
    <location>
        <begin position="20"/>
        <end position="34"/>
    </location>
</feature>
<protein>
    <submittedName>
        <fullName evidence="2">Uncharacterized protein</fullName>
    </submittedName>
</protein>
<evidence type="ECO:0000256" key="1">
    <source>
        <dbReference type="SAM" id="MobiDB-lite"/>
    </source>
</evidence>
<feature type="region of interest" description="Disordered" evidence="1">
    <location>
        <begin position="1"/>
        <end position="47"/>
    </location>
</feature>